<feature type="transmembrane region" description="Helical" evidence="1">
    <location>
        <begin position="71"/>
        <end position="93"/>
    </location>
</feature>
<gene>
    <name evidence="2" type="ORF">GCM10008927_15710</name>
</gene>
<dbReference type="InterPro" id="IPR018723">
    <property type="entry name" value="DUF2254_membrane"/>
</dbReference>
<evidence type="ECO:0000256" key="1">
    <source>
        <dbReference type="SAM" id="Phobius"/>
    </source>
</evidence>
<keyword evidence="1" id="KW-1133">Transmembrane helix</keyword>
<keyword evidence="3" id="KW-1185">Reference proteome</keyword>
<proteinExistence type="predicted"/>
<feature type="transmembrane region" description="Helical" evidence="1">
    <location>
        <begin position="131"/>
        <end position="155"/>
    </location>
</feature>
<dbReference type="RefSeq" id="WP_189640032.1">
    <property type="nucleotide sequence ID" value="NZ_BMZF01000003.1"/>
</dbReference>
<reference evidence="3" key="1">
    <citation type="journal article" date="2019" name="Int. J. Syst. Evol. Microbiol.">
        <title>The Global Catalogue of Microorganisms (GCM) 10K type strain sequencing project: providing services to taxonomists for standard genome sequencing and annotation.</title>
        <authorList>
            <consortium name="The Broad Institute Genomics Platform"/>
            <consortium name="The Broad Institute Genome Sequencing Center for Infectious Disease"/>
            <person name="Wu L."/>
            <person name="Ma J."/>
        </authorList>
    </citation>
    <scope>NUCLEOTIDE SEQUENCE [LARGE SCALE GENOMIC DNA]</scope>
    <source>
        <strain evidence="3">KCTC 32465</strain>
    </source>
</reference>
<evidence type="ECO:0000313" key="3">
    <source>
        <dbReference type="Proteomes" id="UP000634455"/>
    </source>
</evidence>
<dbReference type="Pfam" id="PF10011">
    <property type="entry name" value="DUF2254"/>
    <property type="match status" value="1"/>
</dbReference>
<keyword evidence="1" id="KW-0812">Transmembrane</keyword>
<keyword evidence="1" id="KW-0472">Membrane</keyword>
<sequence length="425" mass="46722">MISALRKRLKQLRGLSTVPGLIALTFWFFAFVWLGVDRYFPNAFETGWFSFLAVNETTAARVLGTVASASITTLGLVYSIVLVVFTTAAGNIGPRLLQRFTSDRVNQFTAGLFGGTFLFSLTVLYQTTADFVPKISVTITMLLAVLAVLQLIYFVRTASVSVTVDEELAAISSQLGRDIDALIASEDPKEFQSKHDTNKDVALTICADGSGYIDEIDSKGLIAFAQKHDLYFQLCHGFGDFVIKGSKIANVYAKGNLSSDDEVTQYVQAAVMLSESRSPVSDVDFSIRLMIEIALRALSPGINDTFTAITCIDRISSALRNPVCRGLREHIRGDGDGIARLHLPGMTLRDLINTAFHPLRRAAAGNVLMTKHILDALGRLYHQGDDDARDILKTHIDLMIESAKQKTLLDVDMDFILKQRDEILG</sequence>
<organism evidence="2 3">
    <name type="scientific">Paramylibacter ulvae</name>
    <dbReference type="NCBI Taxonomy" id="1651968"/>
    <lineage>
        <taxon>Bacteria</taxon>
        <taxon>Pseudomonadati</taxon>
        <taxon>Pseudomonadota</taxon>
        <taxon>Alphaproteobacteria</taxon>
        <taxon>Rhodobacterales</taxon>
        <taxon>Paracoccaceae</taxon>
        <taxon>Paramylibacter</taxon>
    </lineage>
</organism>
<name>A0ABQ3CZF2_9RHOB</name>
<dbReference type="EMBL" id="BMZF01000003">
    <property type="protein sequence ID" value="GHA51236.1"/>
    <property type="molecule type" value="Genomic_DNA"/>
</dbReference>
<evidence type="ECO:0000313" key="2">
    <source>
        <dbReference type="EMBL" id="GHA51236.1"/>
    </source>
</evidence>
<feature type="transmembrane region" description="Helical" evidence="1">
    <location>
        <begin position="105"/>
        <end position="125"/>
    </location>
</feature>
<dbReference type="Proteomes" id="UP000634455">
    <property type="component" value="Unassembled WGS sequence"/>
</dbReference>
<feature type="transmembrane region" description="Helical" evidence="1">
    <location>
        <begin position="12"/>
        <end position="36"/>
    </location>
</feature>
<accession>A0ABQ3CZF2</accession>
<comment type="caution">
    <text evidence="2">The sequence shown here is derived from an EMBL/GenBank/DDBJ whole genome shotgun (WGS) entry which is preliminary data.</text>
</comment>
<evidence type="ECO:0008006" key="4">
    <source>
        <dbReference type="Google" id="ProtNLM"/>
    </source>
</evidence>
<protein>
    <recommendedName>
        <fullName evidence="4">DUF2254 domain-containing protein</fullName>
    </recommendedName>
</protein>